<sequence>MVFSHILAPKLQHFSCPALSARDPIKQFSTESDCHLQTLQMRSGCEVKHILHLLSHHPDALVSVHTLDVAHACPHRYSRGNTDSTTNDGLRIIELLARRSNASKTDSVDSRPMKFFPHLRRLRLSGMTLPIVPLIDMLQSQRGPELDVRLGSCSITRTLSLH</sequence>
<evidence type="ECO:0000313" key="1">
    <source>
        <dbReference type="EMBL" id="TFK97288.1"/>
    </source>
</evidence>
<protein>
    <submittedName>
        <fullName evidence="1">Uncharacterized protein</fullName>
    </submittedName>
</protein>
<dbReference type="EMBL" id="ML178849">
    <property type="protein sequence ID" value="TFK97288.1"/>
    <property type="molecule type" value="Genomic_DNA"/>
</dbReference>
<gene>
    <name evidence="1" type="ORF">BDV98DRAFT_270491</name>
</gene>
<keyword evidence="2" id="KW-1185">Reference proteome</keyword>
<dbReference type="AlphaFoldDB" id="A0A5C3QAR3"/>
<organism evidence="1 2">
    <name type="scientific">Pterulicium gracile</name>
    <dbReference type="NCBI Taxonomy" id="1884261"/>
    <lineage>
        <taxon>Eukaryota</taxon>
        <taxon>Fungi</taxon>
        <taxon>Dikarya</taxon>
        <taxon>Basidiomycota</taxon>
        <taxon>Agaricomycotina</taxon>
        <taxon>Agaricomycetes</taxon>
        <taxon>Agaricomycetidae</taxon>
        <taxon>Agaricales</taxon>
        <taxon>Pleurotineae</taxon>
        <taxon>Pterulaceae</taxon>
        <taxon>Pterulicium</taxon>
    </lineage>
</organism>
<evidence type="ECO:0000313" key="2">
    <source>
        <dbReference type="Proteomes" id="UP000305067"/>
    </source>
</evidence>
<proteinExistence type="predicted"/>
<dbReference type="Proteomes" id="UP000305067">
    <property type="component" value="Unassembled WGS sequence"/>
</dbReference>
<name>A0A5C3QAR3_9AGAR</name>
<reference evidence="1 2" key="1">
    <citation type="journal article" date="2019" name="Nat. Ecol. Evol.">
        <title>Megaphylogeny resolves global patterns of mushroom evolution.</title>
        <authorList>
            <person name="Varga T."/>
            <person name="Krizsan K."/>
            <person name="Foldi C."/>
            <person name="Dima B."/>
            <person name="Sanchez-Garcia M."/>
            <person name="Sanchez-Ramirez S."/>
            <person name="Szollosi G.J."/>
            <person name="Szarkandi J.G."/>
            <person name="Papp V."/>
            <person name="Albert L."/>
            <person name="Andreopoulos W."/>
            <person name="Angelini C."/>
            <person name="Antonin V."/>
            <person name="Barry K.W."/>
            <person name="Bougher N.L."/>
            <person name="Buchanan P."/>
            <person name="Buyck B."/>
            <person name="Bense V."/>
            <person name="Catcheside P."/>
            <person name="Chovatia M."/>
            <person name="Cooper J."/>
            <person name="Damon W."/>
            <person name="Desjardin D."/>
            <person name="Finy P."/>
            <person name="Geml J."/>
            <person name="Haridas S."/>
            <person name="Hughes K."/>
            <person name="Justo A."/>
            <person name="Karasinski D."/>
            <person name="Kautmanova I."/>
            <person name="Kiss B."/>
            <person name="Kocsube S."/>
            <person name="Kotiranta H."/>
            <person name="LaButti K.M."/>
            <person name="Lechner B.E."/>
            <person name="Liimatainen K."/>
            <person name="Lipzen A."/>
            <person name="Lukacs Z."/>
            <person name="Mihaltcheva S."/>
            <person name="Morgado L.N."/>
            <person name="Niskanen T."/>
            <person name="Noordeloos M.E."/>
            <person name="Ohm R.A."/>
            <person name="Ortiz-Santana B."/>
            <person name="Ovrebo C."/>
            <person name="Racz N."/>
            <person name="Riley R."/>
            <person name="Savchenko A."/>
            <person name="Shiryaev A."/>
            <person name="Soop K."/>
            <person name="Spirin V."/>
            <person name="Szebenyi C."/>
            <person name="Tomsovsky M."/>
            <person name="Tulloss R.E."/>
            <person name="Uehling J."/>
            <person name="Grigoriev I.V."/>
            <person name="Vagvolgyi C."/>
            <person name="Papp T."/>
            <person name="Martin F.M."/>
            <person name="Miettinen O."/>
            <person name="Hibbett D.S."/>
            <person name="Nagy L.G."/>
        </authorList>
    </citation>
    <scope>NUCLEOTIDE SEQUENCE [LARGE SCALE GENOMIC DNA]</scope>
    <source>
        <strain evidence="1 2">CBS 309.79</strain>
    </source>
</reference>
<accession>A0A5C3QAR3</accession>